<comment type="subcellular location">
    <subcellularLocation>
        <location evidence="1 8">Cell outer membrane</location>
        <topology evidence="1 8">Multi-pass membrane protein</topology>
    </subcellularLocation>
</comment>
<dbReference type="Gene3D" id="2.60.40.1120">
    <property type="entry name" value="Carboxypeptidase-like, regulatory domain"/>
    <property type="match status" value="1"/>
</dbReference>
<dbReference type="InterPro" id="IPR000531">
    <property type="entry name" value="Beta-barrel_TonB"/>
</dbReference>
<keyword evidence="12" id="KW-0675">Receptor</keyword>
<dbReference type="InterPro" id="IPR036942">
    <property type="entry name" value="Beta-barrel_TonB_sf"/>
</dbReference>
<dbReference type="Proteomes" id="UP001200145">
    <property type="component" value="Unassembled WGS sequence"/>
</dbReference>
<evidence type="ECO:0000259" key="11">
    <source>
        <dbReference type="Pfam" id="PF07715"/>
    </source>
</evidence>
<protein>
    <submittedName>
        <fullName evidence="12">TonB-dependent receptor</fullName>
    </submittedName>
</protein>
<evidence type="ECO:0000256" key="1">
    <source>
        <dbReference type="ARBA" id="ARBA00004571"/>
    </source>
</evidence>
<keyword evidence="4 8" id="KW-0812">Transmembrane</keyword>
<dbReference type="InterPro" id="IPR039426">
    <property type="entry name" value="TonB-dep_rcpt-like"/>
</dbReference>
<evidence type="ECO:0000256" key="5">
    <source>
        <dbReference type="ARBA" id="ARBA00023077"/>
    </source>
</evidence>
<dbReference type="NCBIfam" id="TIGR04057">
    <property type="entry name" value="SusC_RagA_signa"/>
    <property type="match status" value="1"/>
</dbReference>
<organism evidence="12 13">
    <name type="scientific">Flavihumibacter fluminis</name>
    <dbReference type="NCBI Taxonomy" id="2909236"/>
    <lineage>
        <taxon>Bacteria</taxon>
        <taxon>Pseudomonadati</taxon>
        <taxon>Bacteroidota</taxon>
        <taxon>Chitinophagia</taxon>
        <taxon>Chitinophagales</taxon>
        <taxon>Chitinophagaceae</taxon>
        <taxon>Flavihumibacter</taxon>
    </lineage>
</organism>
<dbReference type="InterPro" id="IPR012910">
    <property type="entry name" value="Plug_dom"/>
</dbReference>
<evidence type="ECO:0000256" key="7">
    <source>
        <dbReference type="ARBA" id="ARBA00023237"/>
    </source>
</evidence>
<feature type="domain" description="TonB-dependent receptor plug" evidence="11">
    <location>
        <begin position="216"/>
        <end position="349"/>
    </location>
</feature>
<dbReference type="Gene3D" id="2.170.130.10">
    <property type="entry name" value="TonB-dependent receptor, plug domain"/>
    <property type="match status" value="1"/>
</dbReference>
<comment type="caution">
    <text evidence="12">The sequence shown here is derived from an EMBL/GenBank/DDBJ whole genome shotgun (WGS) entry which is preliminary data.</text>
</comment>
<keyword evidence="13" id="KW-1185">Reference proteome</keyword>
<dbReference type="InterPro" id="IPR008969">
    <property type="entry name" value="CarboxyPept-like_regulatory"/>
</dbReference>
<dbReference type="InterPro" id="IPR023997">
    <property type="entry name" value="TonB-dep_OMP_SusC/RagA_CS"/>
</dbReference>
<evidence type="ECO:0000256" key="6">
    <source>
        <dbReference type="ARBA" id="ARBA00023136"/>
    </source>
</evidence>
<keyword evidence="7 8" id="KW-0998">Cell outer membrane</keyword>
<keyword evidence="3 8" id="KW-1134">Transmembrane beta strand</keyword>
<dbReference type="InterPro" id="IPR037066">
    <property type="entry name" value="Plug_dom_sf"/>
</dbReference>
<dbReference type="PROSITE" id="PS52016">
    <property type="entry name" value="TONB_DEPENDENT_REC_3"/>
    <property type="match status" value="1"/>
</dbReference>
<feature type="domain" description="TonB-dependent receptor-like beta-barrel" evidence="10">
    <location>
        <begin position="529"/>
        <end position="910"/>
    </location>
</feature>
<dbReference type="SUPFAM" id="SSF49464">
    <property type="entry name" value="Carboxypeptidase regulatory domain-like"/>
    <property type="match status" value="1"/>
</dbReference>
<evidence type="ECO:0000313" key="13">
    <source>
        <dbReference type="Proteomes" id="UP001200145"/>
    </source>
</evidence>
<name>A0ABS9BDD3_9BACT</name>
<keyword evidence="5 9" id="KW-0798">TonB box</keyword>
<accession>A0ABS9BDD3</accession>
<reference evidence="12 13" key="1">
    <citation type="submission" date="2022-01" db="EMBL/GenBank/DDBJ databases">
        <title>Flavihumibacter sp. nov., isolated from sediment of a river.</title>
        <authorList>
            <person name="Liu H."/>
        </authorList>
    </citation>
    <scope>NUCLEOTIDE SEQUENCE [LARGE SCALE GENOMIC DNA]</scope>
    <source>
        <strain evidence="12 13">RY-1</strain>
    </source>
</reference>
<evidence type="ECO:0000256" key="3">
    <source>
        <dbReference type="ARBA" id="ARBA00022452"/>
    </source>
</evidence>
<dbReference type="RefSeq" id="WP_234864242.1">
    <property type="nucleotide sequence ID" value="NZ_JAKEVY010000001.1"/>
</dbReference>
<evidence type="ECO:0000256" key="4">
    <source>
        <dbReference type="ARBA" id="ARBA00022692"/>
    </source>
</evidence>
<evidence type="ECO:0000256" key="2">
    <source>
        <dbReference type="ARBA" id="ARBA00022448"/>
    </source>
</evidence>
<dbReference type="Pfam" id="PF07715">
    <property type="entry name" value="Plug"/>
    <property type="match status" value="1"/>
</dbReference>
<dbReference type="NCBIfam" id="TIGR04056">
    <property type="entry name" value="OMP_RagA_SusC"/>
    <property type="match status" value="1"/>
</dbReference>
<keyword evidence="6 8" id="KW-0472">Membrane</keyword>
<evidence type="ECO:0000313" key="12">
    <source>
        <dbReference type="EMBL" id="MCF1713714.1"/>
    </source>
</evidence>
<dbReference type="Pfam" id="PF00593">
    <property type="entry name" value="TonB_dep_Rec_b-barrel"/>
    <property type="match status" value="1"/>
</dbReference>
<proteinExistence type="inferred from homology"/>
<keyword evidence="2 8" id="KW-0813">Transport</keyword>
<evidence type="ECO:0000256" key="9">
    <source>
        <dbReference type="RuleBase" id="RU003357"/>
    </source>
</evidence>
<evidence type="ECO:0000259" key="10">
    <source>
        <dbReference type="Pfam" id="PF00593"/>
    </source>
</evidence>
<evidence type="ECO:0000256" key="8">
    <source>
        <dbReference type="PROSITE-ProRule" id="PRU01360"/>
    </source>
</evidence>
<comment type="similarity">
    <text evidence="8 9">Belongs to the TonB-dependent receptor family.</text>
</comment>
<gene>
    <name evidence="12" type="ORF">L0U88_03600</name>
</gene>
<sequence>MALTILFVGGLYAKEANSQGLLDKKFTVKASKIQIEDLLRSVSRQTTIKFSYSSSAIKSNRLVSYTAIEKKVGEFLNEFLSGYGIGYKIVNEQVILFPLKEISINLFNSAISPDAFGGVETIKRIITGRVINDKGEPVSGATVTVKGESISVATDGNGNFSINAGSESVVLLITSVGYKLYELSVPSNNSVVSVVLKADVRDLQDVLVVGYGTQRKRDVTGSVSRIGGEAIRSTPVNSPDQAIQGRVAGVQVMQTSGAPGGAVQVRVRGVNSTAGGGANQPLYVVDGVPLLFVEGINSLSVGNEGSSGGAASNGASPLNTISPNDIESIEVLKDASATAIYGSRAANGVVLITTKSGKSGKPQVGLNVSYGIQSLREKIPVLNARERAAILYEHRRNRGSAGNEVFDVWSVNPYLYPKGTDWQDEVFRNAPIANYNLSVTGGSDKITYSIGGDYMDQQGIVLNTYSKRAGMRVNLDVKATERLKFGTRTNLSYQWENGVATDEFFQGELNYLTVNSPLLPVYDAQGNFAGRPNNVINAGFFGNSNIVANLKERTRRADRYRIISNLFGEYNFGGGLKFRTSLGVDYLFTQLRQVDPYWVRGVDINSPLRVLESSPKTFNWITEQTLTYDKRLGDHTINAVAGFSVQNIRVKTFAAAANGSVSNSLDQLSNNPTFSMISGGQSDQGLVSQFVRTNYAYKGKYLFTGTIRRDGSSRFGANNQYGIFPSFSLGWRLSQENFLMDSKVISDLKLRASYGSTGNQEIGNFLYAALMGGTTAVFGNSYTPGLAPTRFQNEDIQWERNNQFDIGLDLSLYNGRVNITMDYYDKRTKGLLASAPMSVISGVGNSLITNIGEIRNSGFEFALNTNIIEKKNFTWNLDFNIATNKNEVISLGSQPFINGVSVWRINSFINRTEVGQPIGAFYLVQTAGQYQTWQEAATAPTYRISNQPWFGPGDFIPVDQNKDGVIDDQDRVWSGSPFPDYFGGITNTFTYRNWSMAIFAPFQVGNKIWNQPFLNATTFEGNVWREVYDNRWQPSNPGVETSVPIPRNNNPIMAIPFYLQDGSFLRIRTISLGYELPVGRIKFVKLSRMKLYAQANNFFVFTKYKGWDPEVNSFGSNVTTNGLDVGAYPQARSVIFGANIAF</sequence>
<dbReference type="Pfam" id="PF13715">
    <property type="entry name" value="CarbopepD_reg_2"/>
    <property type="match status" value="1"/>
</dbReference>
<dbReference type="Gene3D" id="2.40.170.20">
    <property type="entry name" value="TonB-dependent receptor, beta-barrel domain"/>
    <property type="match status" value="1"/>
</dbReference>
<dbReference type="SUPFAM" id="SSF56935">
    <property type="entry name" value="Porins"/>
    <property type="match status" value="1"/>
</dbReference>
<dbReference type="EMBL" id="JAKEVY010000001">
    <property type="protein sequence ID" value="MCF1713714.1"/>
    <property type="molecule type" value="Genomic_DNA"/>
</dbReference>
<dbReference type="InterPro" id="IPR023996">
    <property type="entry name" value="TonB-dep_OMP_SusC/RagA"/>
</dbReference>